<reference evidence="2 3" key="1">
    <citation type="submission" date="2020-08" db="EMBL/GenBank/DDBJ databases">
        <title>Sequencing the genomes of 1000 actinobacteria strains.</title>
        <authorList>
            <person name="Klenk H.-P."/>
        </authorList>
    </citation>
    <scope>NUCLEOTIDE SEQUENCE [LARGE SCALE GENOMIC DNA]</scope>
    <source>
        <strain evidence="2 3">DSM 43149</strain>
    </source>
</reference>
<evidence type="ECO:0000256" key="1">
    <source>
        <dbReference type="SAM" id="Phobius"/>
    </source>
</evidence>
<protein>
    <recommendedName>
        <fullName evidence="4">Glycerophosphoryl diester phosphodiesterase membrane domain-containing protein</fullName>
    </recommendedName>
</protein>
<keyword evidence="1" id="KW-1133">Transmembrane helix</keyword>
<keyword evidence="3" id="KW-1185">Reference proteome</keyword>
<gene>
    <name evidence="2" type="ORF">BJ971_005725</name>
</gene>
<feature type="transmembrane region" description="Helical" evidence="1">
    <location>
        <begin position="105"/>
        <end position="130"/>
    </location>
</feature>
<feature type="transmembrane region" description="Helical" evidence="1">
    <location>
        <begin position="265"/>
        <end position="287"/>
    </location>
</feature>
<organism evidence="2 3">
    <name type="scientific">Actinoplanes digitatis</name>
    <dbReference type="NCBI Taxonomy" id="1868"/>
    <lineage>
        <taxon>Bacteria</taxon>
        <taxon>Bacillati</taxon>
        <taxon>Actinomycetota</taxon>
        <taxon>Actinomycetes</taxon>
        <taxon>Micromonosporales</taxon>
        <taxon>Micromonosporaceae</taxon>
        <taxon>Actinoplanes</taxon>
    </lineage>
</organism>
<accession>A0A7W7MT28</accession>
<feature type="transmembrane region" description="Helical" evidence="1">
    <location>
        <begin position="62"/>
        <end position="85"/>
    </location>
</feature>
<dbReference type="Proteomes" id="UP000578112">
    <property type="component" value="Unassembled WGS sequence"/>
</dbReference>
<keyword evidence="1" id="KW-0472">Membrane</keyword>
<name>A0A7W7MT28_9ACTN</name>
<comment type="caution">
    <text evidence="2">The sequence shown here is derived from an EMBL/GenBank/DDBJ whole genome shotgun (WGS) entry which is preliminary data.</text>
</comment>
<feature type="transmembrane region" description="Helical" evidence="1">
    <location>
        <begin position="217"/>
        <end position="245"/>
    </location>
</feature>
<evidence type="ECO:0000313" key="2">
    <source>
        <dbReference type="EMBL" id="MBB4765169.1"/>
    </source>
</evidence>
<feature type="transmembrane region" description="Helical" evidence="1">
    <location>
        <begin position="180"/>
        <end position="196"/>
    </location>
</feature>
<evidence type="ECO:0008006" key="4">
    <source>
        <dbReference type="Google" id="ProtNLM"/>
    </source>
</evidence>
<dbReference type="RefSeq" id="WP_184996261.1">
    <property type="nucleotide sequence ID" value="NZ_BOMK01000031.1"/>
</dbReference>
<dbReference type="AlphaFoldDB" id="A0A7W7MT28"/>
<proteinExistence type="predicted"/>
<evidence type="ECO:0000313" key="3">
    <source>
        <dbReference type="Proteomes" id="UP000578112"/>
    </source>
</evidence>
<sequence length="303" mass="31678">MSYPPPENEPGPPQAYWPAGMPAYPGSAMPYLDPRFDPADPLASADFAGWWRRGFAVVRRGWRTLALVQVLTAVAGLVLLVPAQLFVDLSSRDLSEPDGLPVPLLAANGLLMLATCLELLIYLIGTLVAVRVTVSIATGADMRVGQAVRAVLPRVPALIGWSLLTGLITFAAVLACILPVFYVGAVFVVLPVVVLFERGNAVSRCFSLFHNDLGAAVARIATIAGLGLAISLPFIVGSVALSLLLDGTAFTGTGGVIAASVTGSVLDGMGSLICGVVLTPLIVATYADLRARREPFSTAWLNA</sequence>
<keyword evidence="1" id="KW-0812">Transmembrane</keyword>
<feature type="transmembrane region" description="Helical" evidence="1">
    <location>
        <begin position="151"/>
        <end position="174"/>
    </location>
</feature>
<dbReference type="EMBL" id="JACHNH010000001">
    <property type="protein sequence ID" value="MBB4765169.1"/>
    <property type="molecule type" value="Genomic_DNA"/>
</dbReference>